<feature type="non-terminal residue" evidence="1">
    <location>
        <position position="107"/>
    </location>
</feature>
<comment type="caution">
    <text evidence="1">The sequence shown here is derived from an EMBL/GenBank/DDBJ whole genome shotgun (WGS) entry which is preliminary data.</text>
</comment>
<evidence type="ECO:0000313" key="1">
    <source>
        <dbReference type="EMBL" id="KPW73170.1"/>
    </source>
</evidence>
<dbReference type="AlphaFoldDB" id="A0A0P9QRE5"/>
<protein>
    <submittedName>
        <fullName evidence="1">Uncharacterized protein</fullName>
    </submittedName>
</protein>
<dbReference type="EMBL" id="LJPX01000317">
    <property type="protein sequence ID" value="KPW73170.1"/>
    <property type="molecule type" value="Genomic_DNA"/>
</dbReference>
<name>A0A0P9QRE5_PSECA</name>
<organism evidence="1 2">
    <name type="scientific">Pseudomonas cannabina</name>
    <dbReference type="NCBI Taxonomy" id="86840"/>
    <lineage>
        <taxon>Bacteria</taxon>
        <taxon>Pseudomonadati</taxon>
        <taxon>Pseudomonadota</taxon>
        <taxon>Gammaproteobacteria</taxon>
        <taxon>Pseudomonadales</taxon>
        <taxon>Pseudomonadaceae</taxon>
        <taxon>Pseudomonas</taxon>
    </lineage>
</organism>
<dbReference type="Proteomes" id="UP000050564">
    <property type="component" value="Unassembled WGS sequence"/>
</dbReference>
<proteinExistence type="predicted"/>
<accession>A0A0P9QRE5</accession>
<sequence>MSSQSLCAARADSGWREVAPGCRANASFYRQALKSPKKGLKPRWLSCPCSAWTCHLVTLRVTQRFCDVSDVCLRLKAPFHPSASYFDGAKVTKPLGSVSGPTSSGSF</sequence>
<reference evidence="1 2" key="1">
    <citation type="submission" date="2015-09" db="EMBL/GenBank/DDBJ databases">
        <title>Genome announcement of multiple Pseudomonas syringae strains.</title>
        <authorList>
            <person name="Thakur S."/>
            <person name="Wang P.W."/>
            <person name="Gong Y."/>
            <person name="Weir B.S."/>
            <person name="Guttman D.S."/>
        </authorList>
    </citation>
    <scope>NUCLEOTIDE SEQUENCE [LARGE SCALE GENOMIC DNA]</scope>
    <source>
        <strain evidence="1 2">ICMP2823</strain>
    </source>
</reference>
<evidence type="ECO:0000313" key="2">
    <source>
        <dbReference type="Proteomes" id="UP000050564"/>
    </source>
</evidence>
<gene>
    <name evidence="1" type="ORF">ALO81_101339</name>
</gene>